<evidence type="ECO:0000259" key="1">
    <source>
        <dbReference type="Pfam" id="PF07969"/>
    </source>
</evidence>
<dbReference type="SUPFAM" id="SSF51556">
    <property type="entry name" value="Metallo-dependent hydrolases"/>
    <property type="match status" value="1"/>
</dbReference>
<organism evidence="2 3">
    <name type="scientific">Brevibacillus fluminis</name>
    <dbReference type="NCBI Taxonomy" id="511487"/>
    <lineage>
        <taxon>Bacteria</taxon>
        <taxon>Bacillati</taxon>
        <taxon>Bacillota</taxon>
        <taxon>Bacilli</taxon>
        <taxon>Bacillales</taxon>
        <taxon>Paenibacillaceae</taxon>
        <taxon>Brevibacillus</taxon>
    </lineage>
</organism>
<accession>A0A3M8DUQ0</accession>
<dbReference type="SUPFAM" id="SSF51338">
    <property type="entry name" value="Composite domain of metallo-dependent hydrolases"/>
    <property type="match status" value="1"/>
</dbReference>
<dbReference type="OrthoDB" id="9767366at2"/>
<comment type="caution">
    <text evidence="2">The sequence shown here is derived from an EMBL/GenBank/DDBJ whole genome shotgun (WGS) entry which is preliminary data.</text>
</comment>
<reference evidence="2 3" key="1">
    <citation type="submission" date="2018-10" db="EMBL/GenBank/DDBJ databases">
        <title>Phylogenomics of Brevibacillus.</title>
        <authorList>
            <person name="Dunlap C."/>
        </authorList>
    </citation>
    <scope>NUCLEOTIDE SEQUENCE [LARGE SCALE GENOMIC DNA]</scope>
    <source>
        <strain evidence="2 3">JCM 15716</strain>
    </source>
</reference>
<name>A0A3M8DUQ0_9BACL</name>
<dbReference type="PANTHER" id="PTHR22642:SF2">
    <property type="entry name" value="PROTEIN LONG AFTER FAR-RED 3"/>
    <property type="match status" value="1"/>
</dbReference>
<dbReference type="InterPro" id="IPR011059">
    <property type="entry name" value="Metal-dep_hydrolase_composite"/>
</dbReference>
<dbReference type="CDD" id="cd01300">
    <property type="entry name" value="YtcJ_like"/>
    <property type="match status" value="1"/>
</dbReference>
<dbReference type="Gene3D" id="3.20.20.140">
    <property type="entry name" value="Metal-dependent hydrolases"/>
    <property type="match status" value="1"/>
</dbReference>
<feature type="domain" description="Amidohydrolase 3" evidence="1">
    <location>
        <begin position="57"/>
        <end position="529"/>
    </location>
</feature>
<dbReference type="InterPro" id="IPR013108">
    <property type="entry name" value="Amidohydro_3"/>
</dbReference>
<dbReference type="Gene3D" id="3.10.310.70">
    <property type="match status" value="1"/>
</dbReference>
<evidence type="ECO:0000313" key="2">
    <source>
        <dbReference type="EMBL" id="RNB91634.1"/>
    </source>
</evidence>
<evidence type="ECO:0000313" key="3">
    <source>
        <dbReference type="Proteomes" id="UP000271031"/>
    </source>
</evidence>
<sequence>MTKADIILSSQAVFTGLGDHPYPASIAVKGNKIVAVGDSTEIQPFIGAHTKSFDFGDQLITAGFHDAHLHLLSGSLHNNFSVHLHAARSQEEAVMMVKDFAEKNPIDEWIIGSGWDSNNWENNDFPHRSALDQVVKDRPVFLFHAEFHYAWVNSKALEVANITSQTENPPYGIIEKDRMGQPTGILIEKAISLVSEKAMALSEEKLEELLTAFLQHAAKLGVTSVNDLYPSLNTGFDLFKKFDDEGKLTARIHLYPALNDELERAKKFRDRYQSEKLKFTGLKQFIDGVVTGHTAYMLDPYVDRPDTKGETVFSLEQLTKWVLEADKEGFQIRFHAIGDGAVHSGLNMFAEAQKQNGKRDSRHALEHIEIIHPDDIKRLKDLGVIASLQPSHLALMPRTSHTTRVDERKYPYLYPGGSLKKAGAKVAFGTDFPVASLNPMKEIYHAVTRMDHTGESTWNEQESFTVADALKAYTQGSAYSVFREHELGTLEEGKFADIIIMNQNIFQAPPDEILNTSVVATMVDGKFVYSNSENHHLLTVE</sequence>
<dbReference type="InterPro" id="IPR033932">
    <property type="entry name" value="YtcJ-like"/>
</dbReference>
<dbReference type="RefSeq" id="WP_122916297.1">
    <property type="nucleotide sequence ID" value="NZ_RHHQ01000004.1"/>
</dbReference>
<protein>
    <submittedName>
        <fullName evidence="2">Amidohydrolase</fullName>
    </submittedName>
</protein>
<dbReference type="Pfam" id="PF07969">
    <property type="entry name" value="Amidohydro_3"/>
    <property type="match status" value="1"/>
</dbReference>
<dbReference type="GO" id="GO:0016810">
    <property type="term" value="F:hydrolase activity, acting on carbon-nitrogen (but not peptide) bonds"/>
    <property type="evidence" value="ECO:0007669"/>
    <property type="project" value="InterPro"/>
</dbReference>
<proteinExistence type="predicted"/>
<keyword evidence="3" id="KW-1185">Reference proteome</keyword>
<dbReference type="Proteomes" id="UP000271031">
    <property type="component" value="Unassembled WGS sequence"/>
</dbReference>
<dbReference type="InterPro" id="IPR032466">
    <property type="entry name" value="Metal_Hydrolase"/>
</dbReference>
<keyword evidence="2" id="KW-0378">Hydrolase</keyword>
<dbReference type="PANTHER" id="PTHR22642">
    <property type="entry name" value="IMIDAZOLONEPROPIONASE"/>
    <property type="match status" value="1"/>
</dbReference>
<dbReference type="Gene3D" id="2.30.40.10">
    <property type="entry name" value="Urease, subunit C, domain 1"/>
    <property type="match status" value="1"/>
</dbReference>
<dbReference type="EMBL" id="RHHQ01000004">
    <property type="protein sequence ID" value="RNB91634.1"/>
    <property type="molecule type" value="Genomic_DNA"/>
</dbReference>
<dbReference type="AlphaFoldDB" id="A0A3M8DUQ0"/>
<gene>
    <name evidence="2" type="ORF">EDM56_02425</name>
</gene>